<proteinExistence type="predicted"/>
<gene>
    <name evidence="1" type="ORF">OEA41_000500</name>
</gene>
<organism evidence="1 2">
    <name type="scientific">Lepraria neglecta</name>
    <dbReference type="NCBI Taxonomy" id="209136"/>
    <lineage>
        <taxon>Eukaryota</taxon>
        <taxon>Fungi</taxon>
        <taxon>Dikarya</taxon>
        <taxon>Ascomycota</taxon>
        <taxon>Pezizomycotina</taxon>
        <taxon>Lecanoromycetes</taxon>
        <taxon>OSLEUM clade</taxon>
        <taxon>Lecanoromycetidae</taxon>
        <taxon>Lecanorales</taxon>
        <taxon>Lecanorineae</taxon>
        <taxon>Stereocaulaceae</taxon>
        <taxon>Lepraria</taxon>
    </lineage>
</organism>
<accession>A0AAD9ZGK2</accession>
<protein>
    <submittedName>
        <fullName evidence="1">Uncharacterized protein</fullName>
    </submittedName>
</protein>
<dbReference type="AlphaFoldDB" id="A0AAD9ZGK2"/>
<evidence type="ECO:0000313" key="1">
    <source>
        <dbReference type="EMBL" id="KAK3178365.1"/>
    </source>
</evidence>
<dbReference type="Proteomes" id="UP001276659">
    <property type="component" value="Unassembled WGS sequence"/>
</dbReference>
<name>A0AAD9ZGK2_9LECA</name>
<reference evidence="1" key="1">
    <citation type="submission" date="2022-11" db="EMBL/GenBank/DDBJ databases">
        <title>Chromosomal genome sequence assembly and mating type (MAT) locus characterization of the leprose asexual lichenized fungus Lepraria neglecta (Nyl.) Erichsen.</title>
        <authorList>
            <person name="Allen J.L."/>
            <person name="Pfeffer B."/>
        </authorList>
    </citation>
    <scope>NUCLEOTIDE SEQUENCE</scope>
    <source>
        <strain evidence="1">Allen 5258</strain>
    </source>
</reference>
<sequence>MPPDDSALAHDESVHEANGLDDWVIAEDGLSRDNWGQVPSQGPLLNALLRLVIGRIPANSLRSFQIHNSASELLYDAMHFTKLTTLQVSDMESPAVTLWVADLLAKNRSSLVNLRLGCERTLVCGLSEGDLDDIADDMLDFANDIDVHTRDEAHKDAKSLGMVYPNSDTLFPMLGIESLHLIGVYFTVDVIPLRARQAPLFDITKIKSLSFESCLYWETSLSLPSPCAFLNLNFTSNLQAFHLRQEGCNSDFTASLNDFFRAFQGLVHVAVLLEGPASFLSSSCLAKNHGATLRTLVWDQRTGPRTSLSSSTNTGTAKETMSNVNEICRACPQLEELGLVLDVAANGNCHKNLTTMNIRNLPTRDKFPLRTADPPLLEYLAMRVAKKLVGIKRLSRAKKGTRSNLKTIGIGSLRYDDVWRGAASEHVVGLNHYLCPQIYHVDIPINIKGEPQLMLTQIARGSAEAAEEYTSDLRIFEPYWML</sequence>
<keyword evidence="2" id="KW-1185">Reference proteome</keyword>
<dbReference type="EMBL" id="JASNWA010000003">
    <property type="protein sequence ID" value="KAK3178365.1"/>
    <property type="molecule type" value="Genomic_DNA"/>
</dbReference>
<evidence type="ECO:0000313" key="2">
    <source>
        <dbReference type="Proteomes" id="UP001276659"/>
    </source>
</evidence>
<comment type="caution">
    <text evidence="1">The sequence shown here is derived from an EMBL/GenBank/DDBJ whole genome shotgun (WGS) entry which is preliminary data.</text>
</comment>